<dbReference type="Pfam" id="PF14753">
    <property type="entry name" value="FAM221"/>
    <property type="match status" value="1"/>
</dbReference>
<name>A0A2H1CIN0_FASHE</name>
<comment type="caution">
    <text evidence="2">The sequence shown here is derived from an EMBL/GenBank/DDBJ whole genome shotgun (WGS) entry which is preliminary data.</text>
</comment>
<comment type="similarity">
    <text evidence="1">Belongs to the FAM221 family.</text>
</comment>
<reference evidence="2" key="1">
    <citation type="submission" date="2019-03" db="EMBL/GenBank/DDBJ databases">
        <title>Improved annotation for the trematode Fasciola hepatica.</title>
        <authorList>
            <person name="Choi Y.-J."/>
            <person name="Martin J."/>
            <person name="Mitreva M."/>
        </authorList>
    </citation>
    <scope>NUCLEOTIDE SEQUENCE [LARGE SCALE GENOMIC DNA]</scope>
</reference>
<gene>
    <name evidence="2" type="ORF">D915_003508</name>
</gene>
<protein>
    <submittedName>
        <fullName evidence="2">Uncharacterized protein</fullName>
    </submittedName>
</protein>
<dbReference type="Proteomes" id="UP000230066">
    <property type="component" value="Unassembled WGS sequence"/>
</dbReference>
<accession>A0A2H1CIN0</accession>
<dbReference type="AlphaFoldDB" id="A0A2H1CIN0"/>
<evidence type="ECO:0000313" key="3">
    <source>
        <dbReference type="Proteomes" id="UP000230066"/>
    </source>
</evidence>
<organism evidence="2 3">
    <name type="scientific">Fasciola hepatica</name>
    <name type="common">Liver fluke</name>
    <dbReference type="NCBI Taxonomy" id="6192"/>
    <lineage>
        <taxon>Eukaryota</taxon>
        <taxon>Metazoa</taxon>
        <taxon>Spiralia</taxon>
        <taxon>Lophotrochozoa</taxon>
        <taxon>Platyhelminthes</taxon>
        <taxon>Trematoda</taxon>
        <taxon>Digenea</taxon>
        <taxon>Plagiorchiida</taxon>
        <taxon>Echinostomata</taxon>
        <taxon>Echinostomatoidea</taxon>
        <taxon>Fasciolidae</taxon>
        <taxon>Fasciola</taxon>
    </lineage>
</organism>
<keyword evidence="3" id="KW-1185">Reference proteome</keyword>
<evidence type="ECO:0000313" key="2">
    <source>
        <dbReference type="EMBL" id="THD25712.1"/>
    </source>
</evidence>
<dbReference type="InterPro" id="IPR026755">
    <property type="entry name" value="Fam221a/b"/>
</dbReference>
<dbReference type="EMBL" id="JXXN02001021">
    <property type="protein sequence ID" value="THD25712.1"/>
    <property type="molecule type" value="Genomic_DNA"/>
</dbReference>
<evidence type="ECO:0000256" key="1">
    <source>
        <dbReference type="ARBA" id="ARBA00011026"/>
    </source>
</evidence>
<proteinExistence type="inferred from homology"/>
<sequence>MNCSDDQQIKLTLEGLKAIDDYEEYRRIVGEDDGGKIFTPQQYEEYKKKYIPIVSSSSYDNNAANKKPNIRLMGKPQRH</sequence>